<keyword evidence="1" id="KW-0472">Membrane</keyword>
<keyword evidence="1" id="KW-0812">Transmembrane</keyword>
<keyword evidence="1" id="KW-1133">Transmembrane helix</keyword>
<dbReference type="STRING" id="1544798.LH29_09450"/>
<evidence type="ECO:0000313" key="2">
    <source>
        <dbReference type="EMBL" id="KJF45556.1"/>
    </source>
</evidence>
<feature type="transmembrane region" description="Helical" evidence="1">
    <location>
        <begin position="16"/>
        <end position="35"/>
    </location>
</feature>
<sequence>METKEGKQKTGKRKRIVLIVLLALTLIVVVALALAPDFIKNYINKNGAELSGRTITIEKIKYNYFTSTLQVFNMAMYEQNNTDVFVGFDTLLLNLKPLRFLKHEINVQQFQLVNPYSQVIQTDTVFNFSDIIEFFDTEEAEADEDTTQAKPYRLNLNLLEIKNGTVSYTDTKLNHNVAMEDISFLIPQIYWGGDESSADLAFNVGHGGSISTGFDYNSKTGNFSGDIKLNKLVLNIALPYIKEYMQFNKMEGTLDATAKFNGNENDLTNFSLSGNAVVDSLMFTDLNDKNVLGVAKATLDLSHSKPLLYQAEIGKIEITRPYVYFALIDSLSNFEKMIVPVEAETVADTTESEENEPYDIIIDKLVIDDGLIDFSDQRLQEVFNYELSQVHVDMDSLSLNSNWLEINSNMKLNKRGNLEAELGLNPYDPFQHIELNYVLSDFQLPDINIYSKHYAGLPILFGDMYYRNKTSIINKQLNSENELVIRNVEMGRKSGGLYDIPIKLALFILKDKNGDVILDIPVTGDLSDPRTDVGKIVWNTFKGFMGKIASSPFRALGNLLGADPKELEEITLAYSDTTLTRKQHRSLDLLLELEQQKPGLLIEMQYMNDRKLERIDAAAQLVQDNYTKETGKNPRRNNKEYLEYLKNETQRDSLVMQDYERLLAPETKVDSVIISRENNRIQMVNSYLHEHNDSTTIRVLEYDEDEVLNIGSRPQFKISYKLAEDEAPLDDSQSGQ</sequence>
<proteinExistence type="predicted"/>
<dbReference type="InterPro" id="IPR052894">
    <property type="entry name" value="AsmA-related"/>
</dbReference>
<dbReference type="GO" id="GO:0005886">
    <property type="term" value="C:plasma membrane"/>
    <property type="evidence" value="ECO:0007669"/>
    <property type="project" value="TreeGrafter"/>
</dbReference>
<keyword evidence="3" id="KW-1185">Reference proteome</keyword>
<organism evidence="2 3">
    <name type="scientific">Draconibacterium sediminis</name>
    <dbReference type="NCBI Taxonomy" id="1544798"/>
    <lineage>
        <taxon>Bacteria</taxon>
        <taxon>Pseudomonadati</taxon>
        <taxon>Bacteroidota</taxon>
        <taxon>Bacteroidia</taxon>
        <taxon>Marinilabiliales</taxon>
        <taxon>Prolixibacteraceae</taxon>
        <taxon>Draconibacterium</taxon>
    </lineage>
</organism>
<dbReference type="PANTHER" id="PTHR30441:SF8">
    <property type="entry name" value="DUF748 DOMAIN-CONTAINING PROTEIN"/>
    <property type="match status" value="1"/>
</dbReference>
<dbReference type="Proteomes" id="UP000032544">
    <property type="component" value="Unassembled WGS sequence"/>
</dbReference>
<evidence type="ECO:0000256" key="1">
    <source>
        <dbReference type="SAM" id="Phobius"/>
    </source>
</evidence>
<evidence type="ECO:0000313" key="3">
    <source>
        <dbReference type="Proteomes" id="UP000032544"/>
    </source>
</evidence>
<dbReference type="GO" id="GO:0090313">
    <property type="term" value="P:regulation of protein targeting to membrane"/>
    <property type="evidence" value="ECO:0007669"/>
    <property type="project" value="TreeGrafter"/>
</dbReference>
<dbReference type="InterPro" id="IPR008023">
    <property type="entry name" value="DUF748"/>
</dbReference>
<comment type="caution">
    <text evidence="2">The sequence shown here is derived from an EMBL/GenBank/DDBJ whole genome shotgun (WGS) entry which is preliminary data.</text>
</comment>
<name>A0A0D8JG36_9BACT</name>
<accession>A0A0D8JG36</accession>
<reference evidence="2 3" key="1">
    <citation type="submission" date="2014-09" db="EMBL/GenBank/DDBJ databases">
        <title>Draft Genome Sequence of Draconibacterium sp. JN14CK-3.</title>
        <authorList>
            <person name="Dong C."/>
            <person name="Lai Q."/>
            <person name="Shao Z."/>
        </authorList>
    </citation>
    <scope>NUCLEOTIDE SEQUENCE [LARGE SCALE GENOMIC DNA]</scope>
    <source>
        <strain evidence="2 3">JN14CK-3</strain>
    </source>
</reference>
<dbReference type="AlphaFoldDB" id="A0A0D8JG36"/>
<protein>
    <recommendedName>
        <fullName evidence="4">DUF748 domain-containing protein</fullName>
    </recommendedName>
</protein>
<dbReference type="Pfam" id="PF05359">
    <property type="entry name" value="DUF748"/>
    <property type="match status" value="2"/>
</dbReference>
<dbReference type="PANTHER" id="PTHR30441">
    <property type="entry name" value="DUF748 DOMAIN-CONTAINING PROTEIN"/>
    <property type="match status" value="1"/>
</dbReference>
<dbReference type="EMBL" id="JRHC01000001">
    <property type="protein sequence ID" value="KJF45556.1"/>
    <property type="molecule type" value="Genomic_DNA"/>
</dbReference>
<dbReference type="OrthoDB" id="9806239at2"/>
<evidence type="ECO:0008006" key="4">
    <source>
        <dbReference type="Google" id="ProtNLM"/>
    </source>
</evidence>
<dbReference type="RefSeq" id="WP_045027938.1">
    <property type="nucleotide sequence ID" value="NZ_JRHC01000001.1"/>
</dbReference>
<gene>
    <name evidence="2" type="ORF">LH29_09450</name>
</gene>